<gene>
    <name evidence="1" type="ORF">J437_LFUL003768</name>
</gene>
<reference evidence="1" key="1">
    <citation type="submission" date="2013-04" db="EMBL/GenBank/DDBJ databases">
        <authorList>
            <person name="Qu J."/>
            <person name="Murali S.C."/>
            <person name="Bandaranaike D."/>
            <person name="Bellair M."/>
            <person name="Blankenburg K."/>
            <person name="Chao H."/>
            <person name="Dinh H."/>
            <person name="Doddapaneni H."/>
            <person name="Downs B."/>
            <person name="Dugan-Rocha S."/>
            <person name="Elkadiri S."/>
            <person name="Gnanaolivu R.D."/>
            <person name="Hernandez B."/>
            <person name="Javaid M."/>
            <person name="Jayaseelan J.C."/>
            <person name="Lee S."/>
            <person name="Li M."/>
            <person name="Ming W."/>
            <person name="Munidasa M."/>
            <person name="Muniz J."/>
            <person name="Nguyen L."/>
            <person name="Ongeri F."/>
            <person name="Osuji N."/>
            <person name="Pu L.-L."/>
            <person name="Puazo M."/>
            <person name="Qu C."/>
            <person name="Quiroz J."/>
            <person name="Raj R."/>
            <person name="Weissenberger G."/>
            <person name="Xin Y."/>
            <person name="Zou X."/>
            <person name="Han Y."/>
            <person name="Richards S."/>
            <person name="Worley K."/>
            <person name="Muzny D."/>
            <person name="Gibbs R."/>
        </authorList>
    </citation>
    <scope>NUCLEOTIDE SEQUENCE</scope>
    <source>
        <strain evidence="1">Sampled in the wild</strain>
    </source>
</reference>
<comment type="caution">
    <text evidence="1">The sequence shown here is derived from an EMBL/GenBank/DDBJ whole genome shotgun (WGS) entry which is preliminary data.</text>
</comment>
<dbReference type="Proteomes" id="UP000792457">
    <property type="component" value="Unassembled WGS sequence"/>
</dbReference>
<evidence type="ECO:0000313" key="1">
    <source>
        <dbReference type="EMBL" id="KAG8222646.1"/>
    </source>
</evidence>
<evidence type="ECO:0000313" key="2">
    <source>
        <dbReference type="Proteomes" id="UP000792457"/>
    </source>
</evidence>
<organism evidence="1 2">
    <name type="scientific">Ladona fulva</name>
    <name type="common">Scarce chaser dragonfly</name>
    <name type="synonym">Libellula fulva</name>
    <dbReference type="NCBI Taxonomy" id="123851"/>
    <lineage>
        <taxon>Eukaryota</taxon>
        <taxon>Metazoa</taxon>
        <taxon>Ecdysozoa</taxon>
        <taxon>Arthropoda</taxon>
        <taxon>Hexapoda</taxon>
        <taxon>Insecta</taxon>
        <taxon>Pterygota</taxon>
        <taxon>Palaeoptera</taxon>
        <taxon>Odonata</taxon>
        <taxon>Epiprocta</taxon>
        <taxon>Anisoptera</taxon>
        <taxon>Libelluloidea</taxon>
        <taxon>Libellulidae</taxon>
        <taxon>Ladona</taxon>
    </lineage>
</organism>
<name>A0A8K0JU06_LADFU</name>
<keyword evidence="2" id="KW-1185">Reference proteome</keyword>
<dbReference type="OrthoDB" id="6588253at2759"/>
<proteinExistence type="predicted"/>
<protein>
    <submittedName>
        <fullName evidence="1">Uncharacterized protein</fullName>
    </submittedName>
</protein>
<sequence length="672" mass="77830">MELDSLLIQVQGALISLKRNHGLQRNQSGKNIKDSAFYQALERIRNTCNHSERDMRRIHLYLLLNSDFKFNESLIEDENLSHIVSTTPTVDKYLLVETFLMLKFEKYINETILFGHPSIGVEYLDAIYTVLETQRFVHFIPFVEYFIAVIHRKLSLLSSDDSRCEYGLEIRRSFSYYYEQLLTIFSPPHDKYKMGYVVKSLLSLLSSFLDHCYNFPIPDDSDHSLYVMTLSYIQPDTSNAAIIDFNKKEDIRHILSMLKSNLLLVNLTMWMDWFEMKWKSTNRESTTENMQQVIGELAYLCKEKLHNISLDFPEVEVIITVLTSMAIKPYNEDEEIQKTENLVEILQKVRDGSLQPMSRKKWLIAMLSIPKSLTENDCFKCVEEFGSYLNDCEELLLLLERVAELITNKPTLHSADSENYSNEVEKIKRTLLKIFSQVSLEDQGKIMALYFAKYGLSHLFATKDYDKIITEYLNKVVNSSEGGGHVFQVQKCAILQQDEIFQEMLLPNLKEFLENKSWNSVDLCIKTIYELITRSTVNYQNPVVLLAVLLQVMEIGRQEMREEFSSSAASTCELLASYLPQIAEKFIGGNLIDGKSLEWLKARISCSFPLSKIYFSCLLDGDDIYKSIQKILMLLFFQSTEVGEINLLELLRNQPKILCYSLFKLLPSCTTS</sequence>
<feature type="non-terminal residue" evidence="1">
    <location>
        <position position="1"/>
    </location>
</feature>
<dbReference type="AlphaFoldDB" id="A0A8K0JU06"/>
<dbReference type="EMBL" id="KZ308139">
    <property type="protein sequence ID" value="KAG8222646.1"/>
    <property type="molecule type" value="Genomic_DNA"/>
</dbReference>
<reference evidence="1" key="2">
    <citation type="submission" date="2017-10" db="EMBL/GenBank/DDBJ databases">
        <title>Ladona fulva Genome sequencing and assembly.</title>
        <authorList>
            <person name="Murali S."/>
            <person name="Richards S."/>
            <person name="Bandaranaike D."/>
            <person name="Bellair M."/>
            <person name="Blankenburg K."/>
            <person name="Chao H."/>
            <person name="Dinh H."/>
            <person name="Doddapaneni H."/>
            <person name="Dugan-Rocha S."/>
            <person name="Elkadiri S."/>
            <person name="Gnanaolivu R."/>
            <person name="Hernandez B."/>
            <person name="Skinner E."/>
            <person name="Javaid M."/>
            <person name="Lee S."/>
            <person name="Li M."/>
            <person name="Ming W."/>
            <person name="Munidasa M."/>
            <person name="Muniz J."/>
            <person name="Nguyen L."/>
            <person name="Hughes D."/>
            <person name="Osuji N."/>
            <person name="Pu L.-L."/>
            <person name="Puazo M."/>
            <person name="Qu C."/>
            <person name="Quiroz J."/>
            <person name="Raj R."/>
            <person name="Weissenberger G."/>
            <person name="Xin Y."/>
            <person name="Zou X."/>
            <person name="Han Y."/>
            <person name="Worley K."/>
            <person name="Muzny D."/>
            <person name="Gibbs R."/>
        </authorList>
    </citation>
    <scope>NUCLEOTIDE SEQUENCE</scope>
    <source>
        <strain evidence="1">Sampled in the wild</strain>
    </source>
</reference>
<accession>A0A8K0JU06</accession>